<keyword evidence="2" id="KW-0812">Transmembrane</keyword>
<gene>
    <name evidence="3" type="primary">hpsA</name>
    <name evidence="3" type="ORF">VB854_27760</name>
</gene>
<protein>
    <submittedName>
        <fullName evidence="3">Hormogonium polysaccharide biosynthesis protein HpsA</fullName>
    </submittedName>
</protein>
<dbReference type="EMBL" id="JAYGHT010000192">
    <property type="protein sequence ID" value="MEA5522733.1"/>
    <property type="molecule type" value="Genomic_DNA"/>
</dbReference>
<keyword evidence="2" id="KW-0472">Membrane</keyword>
<accession>A0ABU5U9F2</accession>
<feature type="compositionally biased region" description="Polar residues" evidence="1">
    <location>
        <begin position="118"/>
        <end position="130"/>
    </location>
</feature>
<evidence type="ECO:0000313" key="4">
    <source>
        <dbReference type="Proteomes" id="UP001301728"/>
    </source>
</evidence>
<dbReference type="Proteomes" id="UP001301728">
    <property type="component" value="Unassembled WGS sequence"/>
</dbReference>
<evidence type="ECO:0000313" key="3">
    <source>
        <dbReference type="EMBL" id="MEA5522733.1"/>
    </source>
</evidence>
<feature type="region of interest" description="Disordered" evidence="1">
    <location>
        <begin position="109"/>
        <end position="130"/>
    </location>
</feature>
<dbReference type="RefSeq" id="WP_323272245.1">
    <property type="nucleotide sequence ID" value="NZ_JAYGHT010000192.1"/>
</dbReference>
<dbReference type="NCBIfam" id="NF038301">
    <property type="entry name" value="EPS_HpsA"/>
    <property type="match status" value="2"/>
</dbReference>
<comment type="caution">
    <text evidence="3">The sequence shown here is derived from an EMBL/GenBank/DDBJ whole genome shotgun (WGS) entry which is preliminary data.</text>
</comment>
<keyword evidence="4" id="KW-1185">Reference proteome</keyword>
<keyword evidence="2" id="KW-1133">Transmembrane helix</keyword>
<proteinExistence type="predicted"/>
<reference evidence="3 4" key="1">
    <citation type="submission" date="2023-12" db="EMBL/GenBank/DDBJ databases">
        <title>Baltic Sea Cyanobacteria.</title>
        <authorList>
            <person name="Delbaje E."/>
            <person name="Fewer D.P."/>
            <person name="Shishido T.K."/>
        </authorList>
    </citation>
    <scope>NUCLEOTIDE SEQUENCE [LARGE SCALE GENOMIC DNA]</scope>
    <source>
        <strain evidence="3 4">CCNP 1315</strain>
    </source>
</reference>
<evidence type="ECO:0000256" key="2">
    <source>
        <dbReference type="SAM" id="Phobius"/>
    </source>
</evidence>
<evidence type="ECO:0000256" key="1">
    <source>
        <dbReference type="SAM" id="MobiDB-lite"/>
    </source>
</evidence>
<dbReference type="InterPro" id="IPR049774">
    <property type="entry name" value="EPS_HpsA-like"/>
</dbReference>
<name>A0ABU5U9F2_9CYAN</name>
<sequence>MSKHNKSKMSIQSRLQTVYQSIERIIQRLMRSLLRTWMAMNQGDRKGRAGFVLPTVTMVLLVVVLLTIAITLRSFDRAKTAQYRRVEQAVLQAATPALDRARAKLEDLLGGGNESRKTGQSSRGIPTESSLYDALSDPALYTFRDEERLQVSFTSGGSLTVCTQNNLDNCNQMETAWRFPVDTDNDTQYDSLTYYGIFFRTPAQGANNQESRARVPLDARTLPVDTGTLSNACVAAGGTSASLVGDTGWLKTTSGLLKKSFFIYTVTVPITQDDPRPDIPGIPPDNYDNFKGTPGFSALELQQDYGREPIVNNAVIYEDDLDISPGPTFNLNGRIVTNSNLIISPRSTNQGIKLHLVSSPASCFYKADNSKIQVAGNVVVGTVDNTTSRPVEVHLFDPALTAGSDLPGGKKLTLTSANDSVSDTARDVLYNSLAYVKRIEALKEEDDSPLYNDKGELAFPEYYQEVTRKVPFKEISEADTNTPITATVQTLNGEAAPNFDWMLPVNDQGLSANTRLGLQIDNLPATKPDDTDPNFQQTGERQIGDRILVGNNLPLRYFFKPDATGAWQGRDYKMPITGGKWAGNVDGRTRQTQVADIPNTGQTARNGDWEKDAVRDPVEPSEAVGGLLVVTGAGVYNRGKSFLPPPIPATMNVDEVSGVYKPVASGGDTFTVVWPDTMPMSPAYKQNGDTIPWSQTYDNRSLYEADGLTPKSNFLTEVNNIGIRWQITPKWNSLAATDINPKGDLRMRTTIVYHYASADEGINDTKLYVDKPDEPILETGDLEPIACVSSYYDPSTYFTAKNEEGLNWNASTINTGRSNNGIVYPVPTSFSNADLTQQAKLIYPDGRLVNEPLWRASEKGYTGLTLEEHAAVYSAQCSLDILAGATPVNSSTNNVGDPLTRTTKIYPTLPDGAIREATFLDARQVKALDANNTTTPVDETFSLRVNPDGTVAANANLPETYRQPLEDRYPLEVRVTQLDLNTLRNTTVTQSLPAETGPIVGGTEYYLPLSGIIYATRDDALPDFSDTTVDKSAADFKIDPSRRPNGIMLINGEKLARNDADDDGQNDIGSPSREDVVYEKGLILASNVPVYVWGDFNLHTKEEFTEKLTNWNQFYTRKTPDTNFACRKGDPRLPDCKEGDNWRPATVLSDAVTLLTRNDGNLKEGFRSGFRNEGDFDLRNNAGNVIIGGGYNFDGNLEISETPTDNTDNVNEDDVGLDLNEDGDEDDSFEETQITAKMARLLAGFNPYNDYVVNGLSSGAEFDTNQDGTINTAASEPNELYTDEDYRVTNKNPANSSYFNNFVTPIQRRRTTFSEYVMEMCLKLPVSACGPNDWNIIDNIGGLRPVSSITTYPLNITYPDDVEGSGTTSRPPAPDYQRFPRRVAFKRSGNNLALDGGLPIPLGIDANTIAEYKDTGTKFPPNSTNETLWFQTRSAPTTKNWGSDHPLWYYDPATPDTSRTFGSSSGTLQPLLVPVLQIHAGQVNNVNTDIAAFPSPTGSNDKIDRTSWWLQGPSSQGGTFNLIVGTGDTPARPGEFNGGLQNLPRFLENFISQGQQKSTIIFGSFLQTGRSKYATAPYQAMKSDAATQHPGIFGNEDSSNKGRVYRIGNSDGRTPFFLPPDRNWGFDVGLLSQTPDRYASKFAQPSAEADDYFRQVSRDDPWVQALLCSKVADGGANALARDGNRVRLTGTDCTNYGG</sequence>
<organism evidence="3 4">
    <name type="scientific">Limnoraphis robusta CCNP1315</name>
    <dbReference type="NCBI Taxonomy" id="3110306"/>
    <lineage>
        <taxon>Bacteria</taxon>
        <taxon>Bacillati</taxon>
        <taxon>Cyanobacteriota</taxon>
        <taxon>Cyanophyceae</taxon>
        <taxon>Oscillatoriophycideae</taxon>
        <taxon>Oscillatoriales</taxon>
        <taxon>Sirenicapillariaceae</taxon>
        <taxon>Limnoraphis</taxon>
    </lineage>
</organism>
<feature type="transmembrane region" description="Helical" evidence="2">
    <location>
        <begin position="50"/>
        <end position="72"/>
    </location>
</feature>